<accession>A0A899FWC3</accession>
<name>A0A899FWC3_9ASCO</name>
<dbReference type="InterPro" id="IPR017930">
    <property type="entry name" value="Myb_dom"/>
</dbReference>
<feature type="compositionally biased region" description="Basic and acidic residues" evidence="1">
    <location>
        <begin position="1176"/>
        <end position="1192"/>
    </location>
</feature>
<feature type="compositionally biased region" description="Low complexity" evidence="1">
    <location>
        <begin position="353"/>
        <end position="368"/>
    </location>
</feature>
<feature type="region of interest" description="Disordered" evidence="1">
    <location>
        <begin position="349"/>
        <end position="368"/>
    </location>
</feature>
<sequence length="1301" mass="149751">MIEIIKDIGFEKGLDGGADGDLAGDIGENIKESMEEGIDGGNISRNIGSLKEIYVDENFMKTSIKASTLSCSIQRRSGKIWNHDSEQKSLAATPSNDMQIKYESGMPMTFSGSSDTESLLTIERQETLDSDKILDSLDGLSERSDTLLDNTQDLSNSLVSDPLNALKKPKSYRRQPIRHIFKEKVYKEFPWESFQEKYNLLSKEEFHRSENSVKNNLEKKKPIKFKSFLSIIEEISKSTSELSNANTDLRYVEMPASFYEGSIAGSDKSIDTPFPSPTISLQQKENIYGNEEIEEELSNRASLFRRSIFGGYIPEGNFQSIRSTLKEIAQHNKELRRKKGLSNMHIQNSSVENGSTNNLINSNISNSAKNDLKSDKFSKVNKKSQNNSTFTNKFSEFRQSLQETSNLNSSFESLLESYKNSKSEAIKRDSNSTFTSNVEKDIDGKSISREKNTKNISFETKRTENNENISPGDNSLFNSENSNKIDKNYNCNNANILNFDQVNKQMNLGNLSSVNSCNKGYPTHTEQFNEDKGFDLNSNRLSSWLLYVKNKYQNINLEKTHDVSNSTDIDAKHTSQVENNQIIDMFSFSKLGNKSFFTELLERLSKHELEDQLKKQLEHQLKVFHEEETVGNDSCYEENLLKDFSYMEMQNPDNILFNEYFPTSSPFTATTEIEAKNIENDPENVSENVNTSEEQDNIEAGGKISEIEDIDILKEMLPDLRYHSVRVIQLLIPKTSFAAYVKQITTKGTKIYKKKKFLLQTLKLTALEYTESSFIDTSHFSLYFSNDQIHILFLANAALLLSELYGSFSMPPTLQDLRKRHNSLCQVDQWFPFMFNITFLQAYMQIIELRTQLFIYSIWLNRISDNHIESNQFKEDIELKRCFMDQNGRFKKWKEGGKEYNYACLHRIKKIQKIRRLPTSLETLIQTFPWDHFIKLMIEFIQKNILNISNRSEIEDESNVQAYQNKKTANITPLNQSFSEDFQKNNFIFPLEQNKEYYNSENEGEISASDIKHLSQIVLADVDNNDNTKKTPKNDNKNKKHKSFFDKQSDYRKIPWDSQNENSESIDSSLIHDIHDKPPTSIKKGISHSEKKRKYEEKDESITVEHESLSNTTDSKNILRTGPNLSNALFNSSSRPELSNLPDSSPPAIPSDSARAAMELYKKSLSIQRLNSTFPTDKKDPESFDDTKHTGGKSHVDQYKDYISVKQHLLANKFRKKQYKSQHRVPWSETETNCLIKAIQEYGTQWSFILSLYGPNGTLSRDLAERGQVQLKDKARNIKEEYIRARWKLPPGFETVTCKYD</sequence>
<proteinExistence type="predicted"/>
<dbReference type="PROSITE" id="PS51294">
    <property type="entry name" value="HTH_MYB"/>
    <property type="match status" value="1"/>
</dbReference>
<dbReference type="SMART" id="SM00717">
    <property type="entry name" value="SANT"/>
    <property type="match status" value="1"/>
</dbReference>
<dbReference type="OrthoDB" id="3366990at2759"/>
<feature type="region of interest" description="Disordered" evidence="1">
    <location>
        <begin position="1172"/>
        <end position="1192"/>
    </location>
</feature>
<gene>
    <name evidence="3" type="ORF">MERGE_001905</name>
</gene>
<feature type="domain" description="HTH myb-type" evidence="2">
    <location>
        <begin position="1220"/>
        <end position="1275"/>
    </location>
</feature>
<dbReference type="Proteomes" id="UP000663699">
    <property type="component" value="Chromosome 3"/>
</dbReference>
<evidence type="ECO:0000313" key="3">
    <source>
        <dbReference type="EMBL" id="QSL64604.1"/>
    </source>
</evidence>
<dbReference type="InterPro" id="IPR009057">
    <property type="entry name" value="Homeodomain-like_sf"/>
</dbReference>
<evidence type="ECO:0000256" key="1">
    <source>
        <dbReference type="SAM" id="MobiDB-lite"/>
    </source>
</evidence>
<dbReference type="Gene3D" id="1.10.10.60">
    <property type="entry name" value="Homeodomain-like"/>
    <property type="match status" value="1"/>
</dbReference>
<dbReference type="InterPro" id="IPR052833">
    <property type="entry name" value="Telomeric_DNA-bd_trans-reg"/>
</dbReference>
<feature type="compositionally biased region" description="Basic and acidic residues" evidence="1">
    <location>
        <begin position="1087"/>
        <end position="1108"/>
    </location>
</feature>
<keyword evidence="4" id="KW-1185">Reference proteome</keyword>
<reference evidence="3" key="1">
    <citation type="submission" date="2020-06" db="EMBL/GenBank/DDBJ databases">
        <title>Genomes of multiple members of Pneumocystis genus reveal paths to human pathogen Pneumocystis jirovecii.</title>
        <authorList>
            <person name="Cisse O.H."/>
            <person name="Ma L."/>
            <person name="Dekker J."/>
            <person name="Khil P."/>
            <person name="Jo J."/>
            <person name="Brenchley J."/>
            <person name="Blair R."/>
            <person name="Pahar B."/>
            <person name="Chabe M."/>
            <person name="Van Rompay K.A."/>
            <person name="Keesler R."/>
            <person name="Sukura A."/>
            <person name="Hirsch V."/>
            <person name="Kutty G."/>
            <person name="Liu Y."/>
            <person name="Peng L."/>
            <person name="Chen J."/>
            <person name="Song J."/>
            <person name="Weissenbacher-Lang C."/>
            <person name="Xu J."/>
            <person name="Upham N.S."/>
            <person name="Stajich J.E."/>
            <person name="Cuomo C.A."/>
            <person name="Cushion M.T."/>
            <person name="Kovacs J.A."/>
        </authorList>
    </citation>
    <scope>NUCLEOTIDE SEQUENCE</scope>
    <source>
        <strain evidence="3">2A</strain>
    </source>
</reference>
<evidence type="ECO:0000313" key="4">
    <source>
        <dbReference type="Proteomes" id="UP000663699"/>
    </source>
</evidence>
<feature type="compositionally biased region" description="Basic and acidic residues" evidence="1">
    <location>
        <begin position="1026"/>
        <end position="1055"/>
    </location>
</feature>
<evidence type="ECO:0000259" key="2">
    <source>
        <dbReference type="PROSITE" id="PS51294"/>
    </source>
</evidence>
<feature type="region of interest" description="Disordered" evidence="1">
    <location>
        <begin position="1023"/>
        <end position="1151"/>
    </location>
</feature>
<dbReference type="PANTHER" id="PTHR47807:SF1">
    <property type="entry name" value="PROTEIN TBF1"/>
    <property type="match status" value="1"/>
</dbReference>
<dbReference type="GO" id="GO:0010833">
    <property type="term" value="P:telomere maintenance via telomere lengthening"/>
    <property type="evidence" value="ECO:0007669"/>
    <property type="project" value="TreeGrafter"/>
</dbReference>
<dbReference type="PANTHER" id="PTHR47807">
    <property type="entry name" value="PROTEIN TBF1"/>
    <property type="match status" value="1"/>
</dbReference>
<dbReference type="SUPFAM" id="SSF46689">
    <property type="entry name" value="Homeodomain-like"/>
    <property type="match status" value="1"/>
</dbReference>
<feature type="compositionally biased region" description="Polar residues" evidence="1">
    <location>
        <begin position="1109"/>
        <end position="1137"/>
    </location>
</feature>
<organism evidence="3 4">
    <name type="scientific">Pneumocystis wakefieldiae</name>
    <dbReference type="NCBI Taxonomy" id="38082"/>
    <lineage>
        <taxon>Eukaryota</taxon>
        <taxon>Fungi</taxon>
        <taxon>Dikarya</taxon>
        <taxon>Ascomycota</taxon>
        <taxon>Taphrinomycotina</taxon>
        <taxon>Pneumocystomycetes</taxon>
        <taxon>Pneumocystaceae</taxon>
        <taxon>Pneumocystis</taxon>
    </lineage>
</organism>
<feature type="compositionally biased region" description="Polar residues" evidence="1">
    <location>
        <begin position="1057"/>
        <end position="1068"/>
    </location>
</feature>
<protein>
    <recommendedName>
        <fullName evidence="2">HTH myb-type domain-containing protein</fullName>
    </recommendedName>
</protein>
<dbReference type="GO" id="GO:0003691">
    <property type="term" value="F:double-stranded telomeric DNA binding"/>
    <property type="evidence" value="ECO:0007669"/>
    <property type="project" value="TreeGrafter"/>
</dbReference>
<dbReference type="InterPro" id="IPR001005">
    <property type="entry name" value="SANT/Myb"/>
</dbReference>
<dbReference type="Pfam" id="PF00249">
    <property type="entry name" value="Myb_DNA-binding"/>
    <property type="match status" value="1"/>
</dbReference>
<dbReference type="CDD" id="cd11660">
    <property type="entry name" value="SANT_TRF"/>
    <property type="match status" value="1"/>
</dbReference>
<dbReference type="EMBL" id="CP054534">
    <property type="protein sequence ID" value="QSL64604.1"/>
    <property type="molecule type" value="Genomic_DNA"/>
</dbReference>